<feature type="compositionally biased region" description="Acidic residues" evidence="1">
    <location>
        <begin position="31"/>
        <end position="43"/>
    </location>
</feature>
<name>A0A2H3GZS4_FUSOX</name>
<proteinExistence type="predicted"/>
<dbReference type="Proteomes" id="UP000219602">
    <property type="component" value="Chromosome 7"/>
</dbReference>
<gene>
    <name evidence="2" type="ORF">AU210_007934</name>
</gene>
<protein>
    <submittedName>
        <fullName evidence="2">Uncharacterized protein</fullName>
    </submittedName>
</protein>
<evidence type="ECO:0000256" key="1">
    <source>
        <dbReference type="SAM" id="MobiDB-lite"/>
    </source>
</evidence>
<evidence type="ECO:0000313" key="3">
    <source>
        <dbReference type="Proteomes" id="UP000219602"/>
    </source>
</evidence>
<sequence>MGGSNSVGAVYSSHMDGQIRAWAPQIPGPEDVAEEEEMHEEEEAKQKKRKAVDDAYRSLMGKKITFT</sequence>
<dbReference type="AlphaFoldDB" id="A0A2H3GZS4"/>
<reference evidence="2 3" key="1">
    <citation type="journal article" date="2016" name="Environ. Microbiol.">
        <title>Effector profiles distinguish formae speciales of Fusarium oxysporum.</title>
        <authorList>
            <person name="van Dam P."/>
            <person name="Fokkens L."/>
            <person name="Schmidt S.M."/>
            <person name="Linmans J.H."/>
            <person name="Kistler H.C."/>
            <person name="Ma L.J."/>
            <person name="Rep M."/>
        </authorList>
    </citation>
    <scope>NUCLEOTIDE SEQUENCE [LARGE SCALE GENOMIC DNA]</scope>
    <source>
        <strain evidence="2 3">Forc016</strain>
    </source>
</reference>
<dbReference type="STRING" id="327505.A0A2H3GZS4"/>
<dbReference type="EMBL" id="MABQ02000005">
    <property type="protein sequence ID" value="PCD35360.1"/>
    <property type="molecule type" value="Genomic_DNA"/>
</dbReference>
<reference evidence="2 3" key="2">
    <citation type="journal article" date="2017" name="Sci. Rep.">
        <title>A mobile pathogenicity chromosome in Fusarium oxysporum for infection of multiple cucurbit species.</title>
        <authorList>
            <person name="van Dam P."/>
            <person name="Fokkens L."/>
            <person name="Ayukawa Y."/>
            <person name="van der Gragt M."/>
            <person name="Ter Horst A."/>
            <person name="Brankovics B."/>
            <person name="Houterman P.M."/>
            <person name="Arie T."/>
            <person name="Rep M."/>
        </authorList>
    </citation>
    <scope>NUCLEOTIDE SEQUENCE [LARGE SCALE GENOMIC DNA]</scope>
    <source>
        <strain evidence="2 3">Forc016</strain>
    </source>
</reference>
<evidence type="ECO:0000313" key="2">
    <source>
        <dbReference type="EMBL" id="PCD35360.1"/>
    </source>
</evidence>
<comment type="caution">
    <text evidence="2">The sequence shown here is derived from an EMBL/GenBank/DDBJ whole genome shotgun (WGS) entry which is preliminary data.</text>
</comment>
<organism evidence="2 3">
    <name type="scientific">Fusarium oxysporum f. sp. radicis-cucumerinum</name>
    <dbReference type="NCBI Taxonomy" id="327505"/>
    <lineage>
        <taxon>Eukaryota</taxon>
        <taxon>Fungi</taxon>
        <taxon>Dikarya</taxon>
        <taxon>Ascomycota</taxon>
        <taxon>Pezizomycotina</taxon>
        <taxon>Sordariomycetes</taxon>
        <taxon>Hypocreomycetidae</taxon>
        <taxon>Hypocreales</taxon>
        <taxon>Nectriaceae</taxon>
        <taxon>Fusarium</taxon>
        <taxon>Fusarium oxysporum species complex</taxon>
    </lineage>
</organism>
<accession>A0A2H3GZS4</accession>
<feature type="region of interest" description="Disordered" evidence="1">
    <location>
        <begin position="31"/>
        <end position="51"/>
    </location>
</feature>